<evidence type="ECO:0000256" key="1">
    <source>
        <dbReference type="ARBA" id="ARBA00004635"/>
    </source>
</evidence>
<evidence type="ECO:0000256" key="8">
    <source>
        <dbReference type="SAM" id="Phobius"/>
    </source>
</evidence>
<dbReference type="GO" id="GO:0016020">
    <property type="term" value="C:membrane"/>
    <property type="evidence" value="ECO:0007669"/>
    <property type="project" value="UniProtKB-SubCell"/>
</dbReference>
<dbReference type="Pfam" id="PF05504">
    <property type="entry name" value="Spore_GerAC"/>
    <property type="match status" value="1"/>
</dbReference>
<keyword evidence="5 8" id="KW-0472">Membrane</keyword>
<evidence type="ECO:0000259" key="9">
    <source>
        <dbReference type="Pfam" id="PF05504"/>
    </source>
</evidence>
<dbReference type="STRING" id="37658.SAMN05661086_01986"/>
<feature type="domain" description="Spore germination protein N-terminal" evidence="10">
    <location>
        <begin position="31"/>
        <end position="196"/>
    </location>
</feature>
<evidence type="ECO:0000313" key="11">
    <source>
        <dbReference type="EMBL" id="SFR83023.1"/>
    </source>
</evidence>
<keyword evidence="4" id="KW-0732">Signal</keyword>
<dbReference type="EMBL" id="FOYZ01000007">
    <property type="protein sequence ID" value="SFR83023.1"/>
    <property type="molecule type" value="Genomic_DNA"/>
</dbReference>
<sequence>MNTARNKKSFQKFTILFILVVCYGCYFQMEHNELSDVDIIRVLGIDKSADGYKITALYHDNNAGNSDAGMKAMEGEGDSVYQAYENMKRKNNRSLTIGHTSFYLFSDSVCSDGLLNCMDFISRDQTVKTNASVFILENENINTFLKKTIDDKLFIHESLASISSKQKAVLTKIDNTLLDVLDGITDDSKNLLLPYLVADNSSLYPNGYAVFKGDQLYDYLDYDTSLALDLFRKRLRSFPVFLENNVDLEITNYKVNETASLDKQNLILHIQMSFQSDIREVGNNTQIFNEKSLDALQTLQNKYIQSKLDEIISVMKKEKVDLLGIQNLLAAQADLDWNNIQKNWDSYLAAITYQYNIQSKVAKNYIISK</sequence>
<name>A0A1I6JVP3_9FIRM</name>
<keyword evidence="8" id="KW-0812">Transmembrane</keyword>
<organism evidence="11 12">
    <name type="scientific">Anaeromicropila populeti</name>
    <dbReference type="NCBI Taxonomy" id="37658"/>
    <lineage>
        <taxon>Bacteria</taxon>
        <taxon>Bacillati</taxon>
        <taxon>Bacillota</taxon>
        <taxon>Clostridia</taxon>
        <taxon>Lachnospirales</taxon>
        <taxon>Lachnospiraceae</taxon>
        <taxon>Anaeromicropila</taxon>
    </lineage>
</organism>
<feature type="transmembrane region" description="Helical" evidence="8">
    <location>
        <begin position="12"/>
        <end position="29"/>
    </location>
</feature>
<protein>
    <submittedName>
        <fullName evidence="11">Germination protein, Ger(X)C family</fullName>
    </submittedName>
</protein>
<proteinExistence type="inferred from homology"/>
<feature type="domain" description="Spore germination GerAC-like C-terminal" evidence="9">
    <location>
        <begin position="206"/>
        <end position="361"/>
    </location>
</feature>
<evidence type="ECO:0000256" key="7">
    <source>
        <dbReference type="ARBA" id="ARBA00023288"/>
    </source>
</evidence>
<evidence type="ECO:0000256" key="5">
    <source>
        <dbReference type="ARBA" id="ARBA00023136"/>
    </source>
</evidence>
<dbReference type="GO" id="GO:0009847">
    <property type="term" value="P:spore germination"/>
    <property type="evidence" value="ECO:0007669"/>
    <property type="project" value="InterPro"/>
</dbReference>
<evidence type="ECO:0000313" key="12">
    <source>
        <dbReference type="Proteomes" id="UP000199659"/>
    </source>
</evidence>
<dbReference type="PANTHER" id="PTHR35789:SF1">
    <property type="entry name" value="SPORE GERMINATION PROTEIN B3"/>
    <property type="match status" value="1"/>
</dbReference>
<evidence type="ECO:0000256" key="4">
    <source>
        <dbReference type="ARBA" id="ARBA00022729"/>
    </source>
</evidence>
<reference evidence="11 12" key="1">
    <citation type="submission" date="2016-10" db="EMBL/GenBank/DDBJ databases">
        <authorList>
            <person name="de Groot N.N."/>
        </authorList>
    </citation>
    <scope>NUCLEOTIDE SEQUENCE [LARGE SCALE GENOMIC DNA]</scope>
    <source>
        <strain evidence="11 12">743A</strain>
    </source>
</reference>
<dbReference type="InterPro" id="IPR008844">
    <property type="entry name" value="Spore_GerAC-like"/>
</dbReference>
<dbReference type="RefSeq" id="WP_092560528.1">
    <property type="nucleotide sequence ID" value="NZ_FOYZ01000007.1"/>
</dbReference>
<evidence type="ECO:0000256" key="2">
    <source>
        <dbReference type="ARBA" id="ARBA00007886"/>
    </source>
</evidence>
<accession>A0A1I6JVP3</accession>
<dbReference type="InterPro" id="IPR038501">
    <property type="entry name" value="Spore_GerAC_C_sf"/>
</dbReference>
<evidence type="ECO:0000256" key="6">
    <source>
        <dbReference type="ARBA" id="ARBA00023139"/>
    </source>
</evidence>
<dbReference type="AlphaFoldDB" id="A0A1I6JVP3"/>
<dbReference type="Pfam" id="PF25198">
    <property type="entry name" value="Spore_GerAC_N"/>
    <property type="match status" value="1"/>
</dbReference>
<dbReference type="InterPro" id="IPR057336">
    <property type="entry name" value="GerAC_N"/>
</dbReference>
<dbReference type="Gene3D" id="3.30.300.210">
    <property type="entry name" value="Nutrient germinant receptor protein C, domain 3"/>
    <property type="match status" value="1"/>
</dbReference>
<keyword evidence="6" id="KW-0564">Palmitate</keyword>
<dbReference type="Proteomes" id="UP000199659">
    <property type="component" value="Unassembled WGS sequence"/>
</dbReference>
<keyword evidence="7" id="KW-0449">Lipoprotein</keyword>
<comment type="similarity">
    <text evidence="2">Belongs to the GerABKC lipoprotein family.</text>
</comment>
<keyword evidence="12" id="KW-1185">Reference proteome</keyword>
<comment type="subcellular location">
    <subcellularLocation>
        <location evidence="1">Membrane</location>
        <topology evidence="1">Lipid-anchor</topology>
    </subcellularLocation>
</comment>
<keyword evidence="3" id="KW-0309">Germination</keyword>
<dbReference type="OrthoDB" id="9816067at2"/>
<dbReference type="PANTHER" id="PTHR35789">
    <property type="entry name" value="SPORE GERMINATION PROTEIN B3"/>
    <property type="match status" value="1"/>
</dbReference>
<evidence type="ECO:0000256" key="3">
    <source>
        <dbReference type="ARBA" id="ARBA00022544"/>
    </source>
</evidence>
<keyword evidence="8" id="KW-1133">Transmembrane helix</keyword>
<evidence type="ECO:0000259" key="10">
    <source>
        <dbReference type="Pfam" id="PF25198"/>
    </source>
</evidence>
<dbReference type="NCBIfam" id="TIGR02887">
    <property type="entry name" value="spore_ger_x_C"/>
    <property type="match status" value="1"/>
</dbReference>
<dbReference type="InterPro" id="IPR046953">
    <property type="entry name" value="Spore_GerAC-like_C"/>
</dbReference>
<gene>
    <name evidence="11" type="ORF">SAMN05661086_01986</name>
</gene>